<dbReference type="RefSeq" id="WP_017749772.1">
    <property type="nucleotide sequence ID" value="NZ_KQ976354.1"/>
</dbReference>
<dbReference type="InterPro" id="IPR029063">
    <property type="entry name" value="SAM-dependent_MTases_sf"/>
</dbReference>
<dbReference type="GO" id="GO:0032259">
    <property type="term" value="P:methylation"/>
    <property type="evidence" value="ECO:0007669"/>
    <property type="project" value="UniProtKB-KW"/>
</dbReference>
<dbReference type="SUPFAM" id="SSF53335">
    <property type="entry name" value="S-adenosyl-L-methionine-dependent methyltransferases"/>
    <property type="match status" value="1"/>
</dbReference>
<dbReference type="STRING" id="128403.WA1_33095"/>
<gene>
    <name evidence="1" type="ORF">WA1_33095</name>
</gene>
<dbReference type="Proteomes" id="UP000076925">
    <property type="component" value="Unassembled WGS sequence"/>
</dbReference>
<evidence type="ECO:0000313" key="2">
    <source>
        <dbReference type="Proteomes" id="UP000076925"/>
    </source>
</evidence>
<dbReference type="AlphaFoldDB" id="A0A139X2E8"/>
<protein>
    <submittedName>
        <fullName evidence="1">SAM-dependent methyltransferase</fullName>
    </submittedName>
</protein>
<accession>A0A139X2E8</accession>
<name>A0A139X2E8_9CYAN</name>
<proteinExistence type="predicted"/>
<reference evidence="1 2" key="1">
    <citation type="journal article" date="2013" name="Genome Biol. Evol.">
        <title>Genomes of Stigonematalean cyanobacteria (subsection V) and the evolution of oxygenic photosynthesis from prokaryotes to plastids.</title>
        <authorList>
            <person name="Dagan T."/>
            <person name="Roettger M."/>
            <person name="Stucken K."/>
            <person name="Landan G."/>
            <person name="Koch R."/>
            <person name="Major P."/>
            <person name="Gould S.B."/>
            <person name="Goremykin V.V."/>
            <person name="Rippka R."/>
            <person name="Tandeau de Marsac N."/>
            <person name="Gugger M."/>
            <person name="Lockhart P.J."/>
            <person name="Allen J.F."/>
            <person name="Brune I."/>
            <person name="Maus I."/>
            <person name="Puhler A."/>
            <person name="Martin W.F."/>
        </authorList>
    </citation>
    <scope>NUCLEOTIDE SEQUENCE [LARGE SCALE GENOMIC DNA]</scope>
    <source>
        <strain evidence="1 2">PCC 7110</strain>
    </source>
</reference>
<keyword evidence="1" id="KW-0489">Methyltransferase</keyword>
<dbReference type="OrthoDB" id="9787807at2"/>
<sequence>MGLKLEHIVPWGRPLEEYIRMFDLTSDELKLAILDCGGGPSSFNAEMNRSGYKVISCDPIYQFTATEIAGRIQETYPVVINNTRDNKENFVWKDIQSPEHLGQIRMAAMNEFLKDFPLGVREGRYVKDELPTLSFSTNQFDLALCSHLLFTYSEQLSVDFHLASIVEMCRVATEVRVFPLLTYFSGETSPFLQPVTSQLIAQGYRVEIKQVPYEFQRNGNQLLRVFSNR</sequence>
<keyword evidence="2" id="KW-1185">Reference proteome</keyword>
<keyword evidence="1" id="KW-0808">Transferase</keyword>
<dbReference type="EMBL" id="ANNX02000036">
    <property type="protein sequence ID" value="KYC38854.1"/>
    <property type="molecule type" value="Genomic_DNA"/>
</dbReference>
<dbReference type="GO" id="GO:0008168">
    <property type="term" value="F:methyltransferase activity"/>
    <property type="evidence" value="ECO:0007669"/>
    <property type="project" value="UniProtKB-KW"/>
</dbReference>
<evidence type="ECO:0000313" key="1">
    <source>
        <dbReference type="EMBL" id="KYC38854.1"/>
    </source>
</evidence>
<organism evidence="1 2">
    <name type="scientific">Scytonema hofmannii PCC 7110</name>
    <dbReference type="NCBI Taxonomy" id="128403"/>
    <lineage>
        <taxon>Bacteria</taxon>
        <taxon>Bacillati</taxon>
        <taxon>Cyanobacteriota</taxon>
        <taxon>Cyanophyceae</taxon>
        <taxon>Nostocales</taxon>
        <taxon>Scytonemataceae</taxon>
        <taxon>Scytonema</taxon>
    </lineage>
</organism>
<comment type="caution">
    <text evidence="1">The sequence shown here is derived from an EMBL/GenBank/DDBJ whole genome shotgun (WGS) entry which is preliminary data.</text>
</comment>